<name>A0ABT1SZ26_9SPHI</name>
<dbReference type="PROSITE" id="PS51257">
    <property type="entry name" value="PROKAR_LIPOPROTEIN"/>
    <property type="match status" value="1"/>
</dbReference>
<dbReference type="EMBL" id="JANHOH010000001">
    <property type="protein sequence ID" value="MCQ6957587.1"/>
    <property type="molecule type" value="Genomic_DNA"/>
</dbReference>
<protein>
    <recommendedName>
        <fullName evidence="3">FimB/Mfa2 family fimbrial subunit</fullName>
    </recommendedName>
</protein>
<evidence type="ECO:0008006" key="3">
    <source>
        <dbReference type="Google" id="ProtNLM"/>
    </source>
</evidence>
<proteinExistence type="predicted"/>
<organism evidence="1 2">
    <name type="scientific">Mucilaginibacter aquariorum</name>
    <dbReference type="NCBI Taxonomy" id="2967225"/>
    <lineage>
        <taxon>Bacteria</taxon>
        <taxon>Pseudomonadati</taxon>
        <taxon>Bacteroidota</taxon>
        <taxon>Sphingobacteriia</taxon>
        <taxon>Sphingobacteriales</taxon>
        <taxon>Sphingobacteriaceae</taxon>
        <taxon>Mucilaginibacter</taxon>
    </lineage>
</organism>
<dbReference type="Proteomes" id="UP001204376">
    <property type="component" value="Unassembled WGS sequence"/>
</dbReference>
<accession>A0ABT1SZ26</accession>
<keyword evidence="2" id="KW-1185">Reference proteome</keyword>
<dbReference type="RefSeq" id="WP_256537790.1">
    <property type="nucleotide sequence ID" value="NZ_JANHOH010000001.1"/>
</dbReference>
<reference evidence="1 2" key="1">
    <citation type="submission" date="2022-07" db="EMBL/GenBank/DDBJ databases">
        <title>Mucilaginibacter sp. JC4.</title>
        <authorList>
            <person name="Le V."/>
            <person name="Ko S.-R."/>
            <person name="Ahn C.-Y."/>
            <person name="Oh H.-M."/>
        </authorList>
    </citation>
    <scope>NUCLEOTIDE SEQUENCE [LARGE SCALE GENOMIC DNA]</scope>
    <source>
        <strain evidence="1 2">JC4</strain>
    </source>
</reference>
<evidence type="ECO:0000313" key="2">
    <source>
        <dbReference type="Proteomes" id="UP001204376"/>
    </source>
</evidence>
<evidence type="ECO:0000313" key="1">
    <source>
        <dbReference type="EMBL" id="MCQ6957587.1"/>
    </source>
</evidence>
<gene>
    <name evidence="1" type="ORF">NPE20_06450</name>
</gene>
<comment type="caution">
    <text evidence="1">The sequence shown here is derived from an EMBL/GenBank/DDBJ whole genome shotgun (WGS) entry which is preliminary data.</text>
</comment>
<sequence length="340" mass="37356">MKSQLPALLCVCLFMLFSCKKERQNAGNINNKAEKKYPVSFNVSGFKQTQTTISLKNGKHKLMSTGKKLTATDSTSLNDAFVDYAYVVYDASGKEVSRIFKQGFGDQENKNYEYRYIYTPAPSVKRLYTGPNSFGTIQDSLAAGNYTVVVITGVDFNVNAIGPFSPDSIRFKPLSSAAAYSAPGFKIDAFFKKIDITVGTGPLNQNITLDRVSGQLQIIIKDTPPNGYTLQTDIKYDNRAFAFSTETPFCNDELNYGLSLLNPVNTISIHNTTSPMTITMGAYDQSGNLLASKTINNVRVYKNTRTILSGNLFTPSGPGATQFTITANQAWDPDVTTVHF</sequence>